<dbReference type="AlphaFoldDB" id="A0A6L2LXS2"/>
<protein>
    <submittedName>
        <fullName evidence="2">Arginine--tRNA ligase, chloroplastic/mitochondrial</fullName>
    </submittedName>
</protein>
<name>A0A6L2LXS2_TANCI</name>
<dbReference type="InterPro" id="IPR001278">
    <property type="entry name" value="Arg-tRNA-ligase"/>
</dbReference>
<dbReference type="GO" id="GO:0005737">
    <property type="term" value="C:cytoplasm"/>
    <property type="evidence" value="ECO:0007669"/>
    <property type="project" value="InterPro"/>
</dbReference>
<sequence>MEFILANIRLPEDKRWSFQQEIRKIIEASLNSSFPDLKEKQRPLICDSPEEELGDFICQNVLEIWPKFRKSPELKEMYPHIQGPRDIGEAIKKNLLKSVSDIIKGPSVLDVGFVTFSLSQEWMAQSIHKMLKDGIDTWAPKLPVERDKHEWAQSILTRWFSIEERKGDVVINVEGKLPFILSKRDFNNSFIDLEGLRYFTC</sequence>
<dbReference type="Gene3D" id="3.30.1360.70">
    <property type="entry name" value="Arginyl tRNA synthetase N-terminal domain"/>
    <property type="match status" value="1"/>
</dbReference>
<reference evidence="2" key="1">
    <citation type="journal article" date="2019" name="Sci. Rep.">
        <title>Draft genome of Tanacetum cinerariifolium, the natural source of mosquito coil.</title>
        <authorList>
            <person name="Yamashiro T."/>
            <person name="Shiraishi A."/>
            <person name="Satake H."/>
            <person name="Nakayama K."/>
        </authorList>
    </citation>
    <scope>NUCLEOTIDE SEQUENCE</scope>
</reference>
<dbReference type="PANTHER" id="PTHR11956">
    <property type="entry name" value="ARGINYL-TRNA SYNTHETASE"/>
    <property type="match status" value="1"/>
</dbReference>
<organism evidence="2">
    <name type="scientific">Tanacetum cinerariifolium</name>
    <name type="common">Dalmatian daisy</name>
    <name type="synonym">Chrysanthemum cinerariifolium</name>
    <dbReference type="NCBI Taxonomy" id="118510"/>
    <lineage>
        <taxon>Eukaryota</taxon>
        <taxon>Viridiplantae</taxon>
        <taxon>Streptophyta</taxon>
        <taxon>Embryophyta</taxon>
        <taxon>Tracheophyta</taxon>
        <taxon>Spermatophyta</taxon>
        <taxon>Magnoliopsida</taxon>
        <taxon>eudicotyledons</taxon>
        <taxon>Gunneridae</taxon>
        <taxon>Pentapetalae</taxon>
        <taxon>asterids</taxon>
        <taxon>campanulids</taxon>
        <taxon>Asterales</taxon>
        <taxon>Asteraceae</taxon>
        <taxon>Asteroideae</taxon>
        <taxon>Anthemideae</taxon>
        <taxon>Anthemidinae</taxon>
        <taxon>Tanacetum</taxon>
    </lineage>
</organism>
<dbReference type="GO" id="GO:0004814">
    <property type="term" value="F:arginine-tRNA ligase activity"/>
    <property type="evidence" value="ECO:0007669"/>
    <property type="project" value="InterPro"/>
</dbReference>
<dbReference type="InterPro" id="IPR005148">
    <property type="entry name" value="Arg-tRNA-synth_N"/>
</dbReference>
<proteinExistence type="predicted"/>
<dbReference type="InterPro" id="IPR036695">
    <property type="entry name" value="Arg-tRNA-synth_N_sf"/>
</dbReference>
<comment type="caution">
    <text evidence="2">The sequence shown here is derived from an EMBL/GenBank/DDBJ whole genome shotgun (WGS) entry which is preliminary data.</text>
</comment>
<dbReference type="EMBL" id="BKCJ010005259">
    <property type="protein sequence ID" value="GEU65747.1"/>
    <property type="molecule type" value="Genomic_DNA"/>
</dbReference>
<dbReference type="GO" id="GO:0006420">
    <property type="term" value="P:arginyl-tRNA aminoacylation"/>
    <property type="evidence" value="ECO:0007669"/>
    <property type="project" value="InterPro"/>
</dbReference>
<gene>
    <name evidence="2" type="ORF">Tci_037725</name>
</gene>
<feature type="domain" description="Arginyl tRNA synthetase N-terminal" evidence="1">
    <location>
        <begin position="20"/>
        <end position="118"/>
    </location>
</feature>
<dbReference type="SUPFAM" id="SSF55190">
    <property type="entry name" value="Arginyl-tRNA synthetase (ArgRS), N-terminal 'additional' domain"/>
    <property type="match status" value="1"/>
</dbReference>
<dbReference type="Pfam" id="PF03485">
    <property type="entry name" value="Arg_tRNA_synt_N"/>
    <property type="match status" value="1"/>
</dbReference>
<evidence type="ECO:0000259" key="1">
    <source>
        <dbReference type="SMART" id="SM01016"/>
    </source>
</evidence>
<accession>A0A6L2LXS2</accession>
<dbReference type="SMART" id="SM01016">
    <property type="entry name" value="Arg_tRNA_synt_N"/>
    <property type="match status" value="1"/>
</dbReference>
<keyword evidence="2" id="KW-0436">Ligase</keyword>
<dbReference type="GO" id="GO:0005524">
    <property type="term" value="F:ATP binding"/>
    <property type="evidence" value="ECO:0007669"/>
    <property type="project" value="InterPro"/>
</dbReference>
<evidence type="ECO:0000313" key="2">
    <source>
        <dbReference type="EMBL" id="GEU65747.1"/>
    </source>
</evidence>
<dbReference type="PANTHER" id="PTHR11956:SF5">
    <property type="entry name" value="ARGININE--TRNA LIGASE, CYTOPLASMIC"/>
    <property type="match status" value="1"/>
</dbReference>